<dbReference type="GO" id="GO:0016020">
    <property type="term" value="C:membrane"/>
    <property type="evidence" value="ECO:0007669"/>
    <property type="project" value="TreeGrafter"/>
</dbReference>
<keyword evidence="4" id="KW-0378">Hydrolase</keyword>
<dbReference type="GO" id="GO:0004563">
    <property type="term" value="F:beta-N-acetylhexosaminidase activity"/>
    <property type="evidence" value="ECO:0007669"/>
    <property type="project" value="UniProtKB-EC"/>
</dbReference>
<feature type="signal peptide" evidence="7">
    <location>
        <begin position="1"/>
        <end position="20"/>
    </location>
</feature>
<evidence type="ECO:0000259" key="9">
    <source>
        <dbReference type="Pfam" id="PF02838"/>
    </source>
</evidence>
<dbReference type="EC" id="3.2.1.52" evidence="3"/>
<evidence type="ECO:0000313" key="10">
    <source>
        <dbReference type="EMBL" id="SDM81015.1"/>
    </source>
</evidence>
<dbReference type="InterPro" id="IPR026876">
    <property type="entry name" value="Fn3_assoc_repeat"/>
</dbReference>
<protein>
    <recommendedName>
        <fullName evidence="3">beta-N-acetylhexosaminidase</fullName>
        <ecNumber evidence="3">3.2.1.52</ecNumber>
    </recommendedName>
</protein>
<dbReference type="InterPro" id="IPR029018">
    <property type="entry name" value="Hex-like_dom2"/>
</dbReference>
<evidence type="ECO:0000256" key="7">
    <source>
        <dbReference type="SAM" id="SignalP"/>
    </source>
</evidence>
<keyword evidence="7" id="KW-0732">Signal</keyword>
<feature type="domain" description="Beta-hexosaminidase bacterial type N-terminal" evidence="9">
    <location>
        <begin position="37"/>
        <end position="168"/>
    </location>
</feature>
<dbReference type="AlphaFoldDB" id="A0A1G9WAI8"/>
<evidence type="ECO:0000256" key="6">
    <source>
        <dbReference type="PIRSR" id="PIRSR625705-1"/>
    </source>
</evidence>
<dbReference type="EMBL" id="FNGY01000005">
    <property type="protein sequence ID" value="SDM81015.1"/>
    <property type="molecule type" value="Genomic_DNA"/>
</dbReference>
<dbReference type="PRINTS" id="PR00738">
    <property type="entry name" value="GLHYDRLASE20"/>
</dbReference>
<feature type="chain" id="PRO_5010205149" description="beta-N-acetylhexosaminidase" evidence="7">
    <location>
        <begin position="21"/>
        <end position="635"/>
    </location>
</feature>
<dbReference type="Pfam" id="PF02838">
    <property type="entry name" value="Glyco_hydro_20b"/>
    <property type="match status" value="1"/>
</dbReference>
<dbReference type="RefSeq" id="WP_083361889.1">
    <property type="nucleotide sequence ID" value="NZ_FNGY01000005.1"/>
</dbReference>
<evidence type="ECO:0000256" key="4">
    <source>
        <dbReference type="ARBA" id="ARBA00022801"/>
    </source>
</evidence>
<evidence type="ECO:0000256" key="5">
    <source>
        <dbReference type="ARBA" id="ARBA00023295"/>
    </source>
</evidence>
<dbReference type="CDD" id="cd06563">
    <property type="entry name" value="GH20_chitobiase-like"/>
    <property type="match status" value="1"/>
</dbReference>
<evidence type="ECO:0000313" key="11">
    <source>
        <dbReference type="Proteomes" id="UP000183200"/>
    </source>
</evidence>
<dbReference type="Gene3D" id="3.20.20.80">
    <property type="entry name" value="Glycosidases"/>
    <property type="match status" value="1"/>
</dbReference>
<name>A0A1G9WAI8_9SPHI</name>
<dbReference type="InterPro" id="IPR017853">
    <property type="entry name" value="GH"/>
</dbReference>
<dbReference type="GO" id="GO:0005975">
    <property type="term" value="P:carbohydrate metabolic process"/>
    <property type="evidence" value="ECO:0007669"/>
    <property type="project" value="InterPro"/>
</dbReference>
<feature type="domain" description="Glycoside hydrolase family 20 catalytic" evidence="8">
    <location>
        <begin position="171"/>
        <end position="518"/>
    </location>
</feature>
<dbReference type="InterPro" id="IPR025705">
    <property type="entry name" value="Beta_hexosaminidase_sua/sub"/>
</dbReference>
<dbReference type="GO" id="GO:0030203">
    <property type="term" value="P:glycosaminoglycan metabolic process"/>
    <property type="evidence" value="ECO:0007669"/>
    <property type="project" value="TreeGrafter"/>
</dbReference>
<gene>
    <name evidence="10" type="ORF">SAMN05421820_105101</name>
</gene>
<evidence type="ECO:0000259" key="8">
    <source>
        <dbReference type="Pfam" id="PF00728"/>
    </source>
</evidence>
<sequence>MRKNILLASLVFLTAALTLAMPVICQAGANEEKPTHLNLIPLPVKVESKTGVFKLRSSTRLISDEAYREIAELFAAMIKKPTGYSLVRSGHGKDGIHFNINRTYNKLIGEEGYVLDVKPYGVSIQANKPAGLFYGIQTLMQLLPGAIESSGKTANKNWDIPCVKITDYPRFGWRGLMLDVSRHFFPKELVKKYINQLAKYKMNVFHWHLTDDQGWRIEIKSLPKLTSIGAWRAPRMGLWWSRKPQGADEVASYGGYYTQEEVKEIVAYASKRFVTILPEIDVPGHSLAALTAYPELSCTGGPFSVNVGNNFPDKKENALCPGNEQSFEFMDKVIGEVAALFPGRYIHIGGDECDKAVWKDCPKCKKRMEVEKLKTVEELQSYFIKRMEKMVQAKGKKLMGWDEILEGGLAPEATVMSWRGMKGGIDAAKMNHHVVMTPTDNCYLDLYQGDPAVEPPTYSMLTLRNCYNFDPVPKEVLNPALILGGQGCLWTESVPSYRHAEYMTWPRAFALAEALWSPKEQKNWENFILRMEGNMVRYDFSNINYARSIYDPVIRPVKDSVNKTFQIALDTELKNLDVYYTFDGTYPDKFSAAYKAPLSIPTGADLFRVLTYRNGKMVGRMISVNIKELEKRLEK</sequence>
<dbReference type="Pfam" id="PF00728">
    <property type="entry name" value="Glyco_hydro_20"/>
    <property type="match status" value="1"/>
</dbReference>
<dbReference type="PANTHER" id="PTHR22600">
    <property type="entry name" value="BETA-HEXOSAMINIDASE"/>
    <property type="match status" value="1"/>
</dbReference>
<keyword evidence="5" id="KW-0326">Glycosidase</keyword>
<dbReference type="InterPro" id="IPR015882">
    <property type="entry name" value="HEX_bac_N"/>
</dbReference>
<keyword evidence="11" id="KW-1185">Reference proteome</keyword>
<dbReference type="Pfam" id="PF13287">
    <property type="entry name" value="Fn3_assoc"/>
    <property type="match status" value="1"/>
</dbReference>
<accession>A0A1G9WAI8</accession>
<evidence type="ECO:0000256" key="2">
    <source>
        <dbReference type="ARBA" id="ARBA00006285"/>
    </source>
</evidence>
<evidence type="ECO:0000256" key="1">
    <source>
        <dbReference type="ARBA" id="ARBA00001231"/>
    </source>
</evidence>
<organism evidence="10 11">
    <name type="scientific">Pedobacter steynii</name>
    <dbReference type="NCBI Taxonomy" id="430522"/>
    <lineage>
        <taxon>Bacteria</taxon>
        <taxon>Pseudomonadati</taxon>
        <taxon>Bacteroidota</taxon>
        <taxon>Sphingobacteriia</taxon>
        <taxon>Sphingobacteriales</taxon>
        <taxon>Sphingobacteriaceae</taxon>
        <taxon>Pedobacter</taxon>
    </lineage>
</organism>
<dbReference type="SUPFAM" id="SSF51445">
    <property type="entry name" value="(Trans)glycosidases"/>
    <property type="match status" value="1"/>
</dbReference>
<proteinExistence type="inferred from homology"/>
<reference evidence="11" key="1">
    <citation type="submission" date="2016-10" db="EMBL/GenBank/DDBJ databases">
        <authorList>
            <person name="Varghese N."/>
            <person name="Submissions S."/>
        </authorList>
    </citation>
    <scope>NUCLEOTIDE SEQUENCE [LARGE SCALE GENOMIC DNA]</scope>
    <source>
        <strain evidence="11">DSM 19110</strain>
    </source>
</reference>
<dbReference type="PANTHER" id="PTHR22600:SF57">
    <property type="entry name" value="BETA-N-ACETYLHEXOSAMINIDASE"/>
    <property type="match status" value="1"/>
</dbReference>
<dbReference type="InterPro" id="IPR015883">
    <property type="entry name" value="Glyco_hydro_20_cat"/>
</dbReference>
<dbReference type="Gene3D" id="3.30.379.10">
    <property type="entry name" value="Chitobiase/beta-hexosaminidase domain 2-like"/>
    <property type="match status" value="1"/>
</dbReference>
<feature type="active site" description="Proton donor" evidence="6">
    <location>
        <position position="352"/>
    </location>
</feature>
<dbReference type="SUPFAM" id="SSF55545">
    <property type="entry name" value="beta-N-acetylhexosaminidase-like domain"/>
    <property type="match status" value="1"/>
</dbReference>
<comment type="catalytic activity">
    <reaction evidence="1">
        <text>Hydrolysis of terminal non-reducing N-acetyl-D-hexosamine residues in N-acetyl-beta-D-hexosaminides.</text>
        <dbReference type="EC" id="3.2.1.52"/>
    </reaction>
</comment>
<comment type="similarity">
    <text evidence="2">Belongs to the glycosyl hydrolase 20 family.</text>
</comment>
<dbReference type="Proteomes" id="UP000183200">
    <property type="component" value="Unassembled WGS sequence"/>
</dbReference>
<evidence type="ECO:0000256" key="3">
    <source>
        <dbReference type="ARBA" id="ARBA00012663"/>
    </source>
</evidence>